<reference evidence="2 3" key="1">
    <citation type="submission" date="2024-09" db="EMBL/GenBank/DDBJ databases">
        <title>Chromosome-scale assembly of Riccia fluitans.</title>
        <authorList>
            <person name="Paukszto L."/>
            <person name="Sawicki J."/>
            <person name="Karawczyk K."/>
            <person name="Piernik-Szablinska J."/>
            <person name="Szczecinska M."/>
            <person name="Mazdziarz M."/>
        </authorList>
    </citation>
    <scope>NUCLEOTIDE SEQUENCE [LARGE SCALE GENOMIC DNA]</scope>
    <source>
        <strain evidence="2">Rf_01</strain>
        <tissue evidence="2">Aerial parts of the thallus</tissue>
    </source>
</reference>
<gene>
    <name evidence="2" type="ORF">R1flu_026485</name>
</gene>
<comment type="caution">
    <text evidence="2">The sequence shown here is derived from an EMBL/GenBank/DDBJ whole genome shotgun (WGS) entry which is preliminary data.</text>
</comment>
<keyword evidence="1" id="KW-0175">Coiled coil</keyword>
<keyword evidence="3" id="KW-1185">Reference proteome</keyword>
<organism evidence="2 3">
    <name type="scientific">Riccia fluitans</name>
    <dbReference type="NCBI Taxonomy" id="41844"/>
    <lineage>
        <taxon>Eukaryota</taxon>
        <taxon>Viridiplantae</taxon>
        <taxon>Streptophyta</taxon>
        <taxon>Embryophyta</taxon>
        <taxon>Marchantiophyta</taxon>
        <taxon>Marchantiopsida</taxon>
        <taxon>Marchantiidae</taxon>
        <taxon>Marchantiales</taxon>
        <taxon>Ricciaceae</taxon>
        <taxon>Riccia</taxon>
    </lineage>
</organism>
<evidence type="ECO:0000313" key="3">
    <source>
        <dbReference type="Proteomes" id="UP001605036"/>
    </source>
</evidence>
<sequence length="148" mass="16088">MCINNFVNQIKSLADQLASVKVVVDPTVLIGTTLCTRELLHPASNKNRSITLALEDQEVGVVVDQATMLVVNINPKVVANNSSRCINNLNNNINSLDNNSLDLSKVGMCLVLAITASNEVTRLEIVGRSNLTSRMANNLIQQLRKNSC</sequence>
<accession>A0ABD1XG29</accession>
<evidence type="ECO:0000256" key="1">
    <source>
        <dbReference type="SAM" id="Coils"/>
    </source>
</evidence>
<name>A0ABD1XG29_9MARC</name>
<protein>
    <submittedName>
        <fullName evidence="2">Uncharacterized protein</fullName>
    </submittedName>
</protein>
<proteinExistence type="predicted"/>
<feature type="coiled-coil region" evidence="1">
    <location>
        <begin position="79"/>
        <end position="106"/>
    </location>
</feature>
<evidence type="ECO:0000313" key="2">
    <source>
        <dbReference type="EMBL" id="KAL2607912.1"/>
    </source>
</evidence>
<dbReference type="Proteomes" id="UP001605036">
    <property type="component" value="Unassembled WGS sequence"/>
</dbReference>
<dbReference type="AlphaFoldDB" id="A0ABD1XG29"/>
<dbReference type="EMBL" id="JBHFFA010000008">
    <property type="protein sequence ID" value="KAL2607912.1"/>
    <property type="molecule type" value="Genomic_DNA"/>
</dbReference>